<dbReference type="EMBL" id="NIZT01000038">
    <property type="protein sequence ID" value="RBQ22861.1"/>
    <property type="molecule type" value="Genomic_DNA"/>
</dbReference>
<organism evidence="3 4">
    <name type="scientific">Candidatus Methanobinarius endosymbioticus</name>
    <dbReference type="NCBI Taxonomy" id="2006182"/>
    <lineage>
        <taxon>Archaea</taxon>
        <taxon>Methanobacteriati</taxon>
        <taxon>Methanobacteriota</taxon>
        <taxon>Methanomada group</taxon>
        <taxon>Methanobacteria</taxon>
        <taxon>Methanobacteriales</taxon>
        <taxon>Methanobacteriaceae</taxon>
        <taxon>Candidatus Methanobinarius</taxon>
    </lineage>
</organism>
<evidence type="ECO:0000313" key="3">
    <source>
        <dbReference type="EMBL" id="RBQ22861.1"/>
    </source>
</evidence>
<keyword evidence="2" id="KW-0472">Membrane</keyword>
<evidence type="ECO:0000256" key="1">
    <source>
        <dbReference type="SAM" id="MobiDB-lite"/>
    </source>
</evidence>
<feature type="compositionally biased region" description="Polar residues" evidence="1">
    <location>
        <begin position="91"/>
        <end position="106"/>
    </location>
</feature>
<dbReference type="Proteomes" id="UP000253099">
    <property type="component" value="Unassembled WGS sequence"/>
</dbReference>
<accession>A0A366M9E9</accession>
<dbReference type="AlphaFoldDB" id="A0A366M9E9"/>
<reference evidence="3 4" key="1">
    <citation type="submission" date="2018-06" db="EMBL/GenBank/DDBJ databases">
        <title>Genomic insight into two independent archaeal endosymbiosis events.</title>
        <authorList>
            <person name="Lind A.E."/>
            <person name="Lewis W.H."/>
            <person name="Spang A."/>
            <person name="Guy L."/>
            <person name="Embley M.T."/>
            <person name="Ettema T.J.G."/>
        </authorList>
    </citation>
    <scope>NUCLEOTIDE SEQUENCE [LARGE SCALE GENOMIC DNA]</scope>
    <source>
        <strain evidence="3">NOE</strain>
    </source>
</reference>
<feature type="transmembrane region" description="Helical" evidence="2">
    <location>
        <begin position="194"/>
        <end position="212"/>
    </location>
</feature>
<feature type="region of interest" description="Disordered" evidence="1">
    <location>
        <begin position="25"/>
        <end position="67"/>
    </location>
</feature>
<comment type="caution">
    <text evidence="3">The sequence shown here is derived from an EMBL/GenBank/DDBJ whole genome shotgun (WGS) entry which is preliminary data.</text>
</comment>
<proteinExistence type="predicted"/>
<feature type="compositionally biased region" description="Low complexity" evidence="1">
    <location>
        <begin position="31"/>
        <end position="65"/>
    </location>
</feature>
<evidence type="ECO:0000256" key="2">
    <source>
        <dbReference type="SAM" id="Phobius"/>
    </source>
</evidence>
<evidence type="ECO:0000313" key="4">
    <source>
        <dbReference type="Proteomes" id="UP000253099"/>
    </source>
</evidence>
<gene>
    <name evidence="3" type="ORF">ALNOE001_14420</name>
</gene>
<sequence>MVYCRYCGAKNRDGDLRCTQCNKPLSLIPDNSPSRPSSRSNNSSNFNNRSSNYNNNRNSNNQNSPIKNKYLEKDQKLNEFRNNNSNLNIPPHQSRNQKNTNSLHPQNSNNSNIRENRENNYNDINPNMRNQSFQNYQNTQKYSNNPNMGHDRENNFPNRREYREIDKTAVEWDVVIVTALIVIILTAILHRLFLFFAIFISLLIGLAFILVAIKLKSSLFKSIPLAVLAILAISAYFSI</sequence>
<name>A0A366M9E9_9EURY</name>
<keyword evidence="2" id="KW-0812">Transmembrane</keyword>
<evidence type="ECO:0008006" key="5">
    <source>
        <dbReference type="Google" id="ProtNLM"/>
    </source>
</evidence>
<feature type="transmembrane region" description="Helical" evidence="2">
    <location>
        <begin position="219"/>
        <end position="237"/>
    </location>
</feature>
<keyword evidence="2" id="KW-1133">Transmembrane helix</keyword>
<keyword evidence="4" id="KW-1185">Reference proteome</keyword>
<feature type="region of interest" description="Disordered" evidence="1">
    <location>
        <begin position="81"/>
        <end position="131"/>
    </location>
</feature>
<feature type="transmembrane region" description="Helical" evidence="2">
    <location>
        <begin position="169"/>
        <end position="188"/>
    </location>
</feature>
<protein>
    <recommendedName>
        <fullName evidence="5">Zinc-ribbon domain-containing protein</fullName>
    </recommendedName>
</protein>